<protein>
    <recommendedName>
        <fullName evidence="8">EGF-like domain-containing protein</fullName>
    </recommendedName>
</protein>
<comment type="caution">
    <text evidence="6">Lacks conserved residue(s) required for the propagation of feature annotation.</text>
</comment>
<evidence type="ECO:0000256" key="3">
    <source>
        <dbReference type="ARBA" id="ARBA00022729"/>
    </source>
</evidence>
<dbReference type="CDD" id="cd00609">
    <property type="entry name" value="AAT_like"/>
    <property type="match status" value="1"/>
</dbReference>
<keyword evidence="7" id="KW-0812">Transmembrane</keyword>
<evidence type="ECO:0000256" key="1">
    <source>
        <dbReference type="ARBA" id="ARBA00007441"/>
    </source>
</evidence>
<sequence>MTKLATFDDDAALVEIKHQAKRQWNVQPSDFANLCSNPIRKIVDNIKKPATSTKTLIPLSLGDPTVFGNLHCPDVLVQAIVRNTRSMQHNGYIHSAGSEAARAAIAQHFGNMRAPLTMDDIVIASGCSGAIEIALRGLLNPGDNILLPKPGFPLYQALCEAHKIECRFYNLKPENNWEVDLEHMQSLVDDNTKAILVNNPSNPCGMVAVGGLAKQFLIPGWRVGWVMVHDRNSILKDVRTAYFKLSQNILGANSLVQSAIPDLLTPVPGSAEEQSLVNFKKRYFATLEDNATFTIDTLAKIPGLEVVVPQGAMYAMIKDDFDFTQKLLDEESVFVLPGQHMVAGAAVDGVIVVRGNKLYNAKTGERFFIKGLTYEYAVSDDYYDKYSKAVIKENLTGLKYNTLRLYNINPGSSYKKFMNDMAELGVYVMVSASPDNDAYYGKYRYSTITKKLSCSGKVSSGDGAKTVDQTETCYPALLLEYGKKIIQNFAQYDNTLGVVVANEIMQADLTAASCVKAYVADLKNWMTVNGKKIRILPLAYAAADSSNDEVSNADDYHVMKVQGLLCGDKMTNGMMSESIDIYLINEYRWCPDSTFAEAYQRYIDMAQGIPIVVAFGEYGCKTSSATPRDWGMVPYMYQEPSKTKEFTAVWSGGLAYSYGEAKLAKDSLFPMFTGGSTDFLSTPSSKATTDYTNLKAMFAKYSGYTDDAEWTDSTKCSWKPTVETKTQSTNKLATKYGWIVSSCSASNLKIASTDSWTCSSREGVVCTDDGDTCDVALSKAVGTTQEDICGTYEVTSGGGTCETTSDCGGNGQCKESNGTMSCSCLSCYTGTDCSVKDISTCATLSSSDTAPQKIFVGIGVFLGVMAVVFIALGVAAAKKKAETDRLAQQVKAGGNTQTTAASL</sequence>
<dbReference type="Gene3D" id="3.90.1150.10">
    <property type="entry name" value="Aspartate Aminotransferase, domain 1"/>
    <property type="match status" value="2"/>
</dbReference>
<dbReference type="GO" id="GO:0030170">
    <property type="term" value="F:pyridoxal phosphate binding"/>
    <property type="evidence" value="ECO:0007669"/>
    <property type="project" value="InterPro"/>
</dbReference>
<reference evidence="9 10" key="1">
    <citation type="submission" date="2015-11" db="EMBL/GenBank/DDBJ databases">
        <title>Genomes and virulence difference between two physiological races of Phytophthora nicotianae.</title>
        <authorList>
            <person name="Liu H."/>
            <person name="Ma X."/>
            <person name="Yu H."/>
            <person name="Fang D."/>
            <person name="Li Y."/>
            <person name="Wang X."/>
            <person name="Wang W."/>
            <person name="Dong Y."/>
            <person name="Xiao B."/>
        </authorList>
    </citation>
    <scope>NUCLEOTIDE SEQUENCE [LARGE SCALE GENOMIC DNA]</scope>
    <source>
        <strain evidence="10">race 1</strain>
    </source>
</reference>
<gene>
    <name evidence="9" type="ORF">AM588_10000758</name>
</gene>
<dbReference type="Pfam" id="PF03198">
    <property type="entry name" value="Glyco_hydro_72"/>
    <property type="match status" value="2"/>
</dbReference>
<keyword evidence="5" id="KW-0325">Glycoprotein</keyword>
<dbReference type="PROSITE" id="PS00022">
    <property type="entry name" value="EGF_1"/>
    <property type="match status" value="1"/>
</dbReference>
<dbReference type="PROSITE" id="PS50026">
    <property type="entry name" value="EGF_3"/>
    <property type="match status" value="1"/>
</dbReference>
<name>A0A0W8CLE3_PHYNI</name>
<evidence type="ECO:0000259" key="8">
    <source>
        <dbReference type="PROSITE" id="PS50026"/>
    </source>
</evidence>
<dbReference type="InterPro" id="IPR015422">
    <property type="entry name" value="PyrdxlP-dep_Trfase_small"/>
</dbReference>
<dbReference type="Gene3D" id="3.20.20.80">
    <property type="entry name" value="Glycosidases"/>
    <property type="match status" value="1"/>
</dbReference>
<keyword evidence="4" id="KW-0663">Pyridoxal phosphate</keyword>
<evidence type="ECO:0000313" key="10">
    <source>
        <dbReference type="Proteomes" id="UP000054636"/>
    </source>
</evidence>
<feature type="domain" description="EGF-like" evidence="8">
    <location>
        <begin position="797"/>
        <end position="834"/>
    </location>
</feature>
<dbReference type="InterPro" id="IPR017853">
    <property type="entry name" value="GH"/>
</dbReference>
<evidence type="ECO:0000256" key="2">
    <source>
        <dbReference type="ARBA" id="ARBA00007528"/>
    </source>
</evidence>
<proteinExistence type="inferred from homology"/>
<dbReference type="InterPro" id="IPR015421">
    <property type="entry name" value="PyrdxlP-dep_Trfase_major"/>
</dbReference>
<dbReference type="GO" id="GO:0006572">
    <property type="term" value="P:L-tyrosine catabolic process"/>
    <property type="evidence" value="ECO:0007669"/>
    <property type="project" value="TreeGrafter"/>
</dbReference>
<dbReference type="SUPFAM" id="SSF53383">
    <property type="entry name" value="PLP-dependent transferases"/>
    <property type="match status" value="1"/>
</dbReference>
<comment type="similarity">
    <text evidence="1">Belongs to the class-I pyridoxal-phosphate-dependent aminotransferase family.</text>
</comment>
<dbReference type="InterPro" id="IPR004838">
    <property type="entry name" value="NHTrfase_class1_PyrdxlP-BS"/>
</dbReference>
<keyword evidence="3" id="KW-0732">Signal</keyword>
<dbReference type="InterPro" id="IPR004839">
    <property type="entry name" value="Aminotransferase_I/II_large"/>
</dbReference>
<evidence type="ECO:0000256" key="6">
    <source>
        <dbReference type="PROSITE-ProRule" id="PRU00076"/>
    </source>
</evidence>
<dbReference type="SUPFAM" id="SSF51445">
    <property type="entry name" value="(Trans)glycosidases"/>
    <property type="match status" value="1"/>
</dbReference>
<evidence type="ECO:0000256" key="5">
    <source>
        <dbReference type="ARBA" id="ARBA00023180"/>
    </source>
</evidence>
<dbReference type="GO" id="GO:0004838">
    <property type="term" value="F:L-tyrosine-2-oxoglutarate transaminase activity"/>
    <property type="evidence" value="ECO:0007669"/>
    <property type="project" value="TreeGrafter"/>
</dbReference>
<dbReference type="InterPro" id="IPR000742">
    <property type="entry name" value="EGF"/>
</dbReference>
<dbReference type="PROSITE" id="PS00105">
    <property type="entry name" value="AA_TRANSFER_CLASS_1"/>
    <property type="match status" value="1"/>
</dbReference>
<dbReference type="InterPro" id="IPR004886">
    <property type="entry name" value="Glucanosyltransferase"/>
</dbReference>
<comment type="similarity">
    <text evidence="2">Belongs to the glycosyl hydrolase 72 family.</text>
</comment>
<keyword evidence="7" id="KW-0472">Membrane</keyword>
<dbReference type="InterPro" id="IPR015424">
    <property type="entry name" value="PyrdxlP-dep_Trfase"/>
</dbReference>
<dbReference type="Gene3D" id="3.40.640.10">
    <property type="entry name" value="Type I PLP-dependent aspartate aminotransferase-like (Major domain)"/>
    <property type="match status" value="2"/>
</dbReference>
<dbReference type="CDD" id="cd00054">
    <property type="entry name" value="EGF_CA"/>
    <property type="match status" value="1"/>
</dbReference>
<evidence type="ECO:0000256" key="7">
    <source>
        <dbReference type="SAM" id="Phobius"/>
    </source>
</evidence>
<keyword evidence="6" id="KW-1015">Disulfide bond</keyword>
<evidence type="ECO:0000313" key="9">
    <source>
        <dbReference type="EMBL" id="KUF84793.1"/>
    </source>
</evidence>
<dbReference type="Pfam" id="PF00155">
    <property type="entry name" value="Aminotran_1_2"/>
    <property type="match status" value="1"/>
</dbReference>
<dbReference type="FunFam" id="3.20.20.80:FF:000155">
    <property type="entry name" value="1,3-beta-glucanosyltransferase"/>
    <property type="match status" value="1"/>
</dbReference>
<keyword evidence="6" id="KW-0245">EGF-like domain</keyword>
<keyword evidence="7" id="KW-1133">Transmembrane helix</keyword>
<dbReference type="EMBL" id="LNFP01001881">
    <property type="protein sequence ID" value="KUF84793.1"/>
    <property type="molecule type" value="Genomic_DNA"/>
</dbReference>
<dbReference type="PANTHER" id="PTHR45744">
    <property type="entry name" value="TYROSINE AMINOTRANSFERASE"/>
    <property type="match status" value="1"/>
</dbReference>
<feature type="transmembrane region" description="Helical" evidence="7">
    <location>
        <begin position="854"/>
        <end position="877"/>
    </location>
</feature>
<comment type="caution">
    <text evidence="9">The sequence shown here is derived from an EMBL/GenBank/DDBJ whole genome shotgun (WGS) entry which is preliminary data.</text>
</comment>
<dbReference type="Proteomes" id="UP000054636">
    <property type="component" value="Unassembled WGS sequence"/>
</dbReference>
<accession>A0A0W8CLE3</accession>
<feature type="disulfide bond" evidence="6">
    <location>
        <begin position="824"/>
        <end position="833"/>
    </location>
</feature>
<dbReference type="AlphaFoldDB" id="A0A0W8CLE3"/>
<organism evidence="9 10">
    <name type="scientific">Phytophthora nicotianae</name>
    <name type="common">Potato buckeye rot agent</name>
    <name type="synonym">Phytophthora parasitica</name>
    <dbReference type="NCBI Taxonomy" id="4792"/>
    <lineage>
        <taxon>Eukaryota</taxon>
        <taxon>Sar</taxon>
        <taxon>Stramenopiles</taxon>
        <taxon>Oomycota</taxon>
        <taxon>Peronosporomycetes</taxon>
        <taxon>Peronosporales</taxon>
        <taxon>Peronosporaceae</taxon>
        <taxon>Phytophthora</taxon>
    </lineage>
</organism>
<dbReference type="PANTHER" id="PTHR45744:SF2">
    <property type="entry name" value="TYROSINE AMINOTRANSFERASE"/>
    <property type="match status" value="1"/>
</dbReference>
<evidence type="ECO:0000256" key="4">
    <source>
        <dbReference type="ARBA" id="ARBA00022898"/>
    </source>
</evidence>